<evidence type="ECO:0000256" key="13">
    <source>
        <dbReference type="ARBA" id="ARBA00022989"/>
    </source>
</evidence>
<evidence type="ECO:0000259" key="24">
    <source>
        <dbReference type="SMART" id="SM00382"/>
    </source>
</evidence>
<evidence type="ECO:0000256" key="3">
    <source>
        <dbReference type="ARBA" id="ARBA00007448"/>
    </source>
</evidence>
<keyword evidence="16" id="KW-0325">Glycoprotein</keyword>
<evidence type="ECO:0000256" key="12">
    <source>
        <dbReference type="ARBA" id="ARBA00022968"/>
    </source>
</evidence>
<comment type="catalytic activity">
    <reaction evidence="18 23">
        <text>3-O-(beta-D-galactosyl-(1-&gt;3)-beta-D-galactosyl-(1-&gt;4)-beta-D-xylosyl)-L-seryl-[protein] + UDP-alpha-D-glucuronate = 3-O-(beta-D-GlcA-(1-&gt;3)-beta-D-Gal-(1-&gt;3)-beta-D-Gal-(1-&gt;4)-beta-D-Xyl)-L-seryl-[protein] + UDP + H(+)</text>
        <dbReference type="Rhea" id="RHEA:24168"/>
        <dbReference type="Rhea" id="RHEA-COMP:12571"/>
        <dbReference type="Rhea" id="RHEA-COMP:12573"/>
        <dbReference type="ChEBI" id="CHEBI:15378"/>
        <dbReference type="ChEBI" id="CHEBI:58052"/>
        <dbReference type="ChEBI" id="CHEBI:58223"/>
        <dbReference type="ChEBI" id="CHEBI:132090"/>
        <dbReference type="ChEBI" id="CHEBI:132093"/>
        <dbReference type="EC" id="2.4.1.135"/>
    </reaction>
</comment>
<evidence type="ECO:0000256" key="19">
    <source>
        <dbReference type="ARBA" id="ARBA00048778"/>
    </source>
</evidence>
<evidence type="ECO:0000256" key="15">
    <source>
        <dbReference type="ARBA" id="ARBA00023136"/>
    </source>
</evidence>
<evidence type="ECO:0000256" key="22">
    <source>
        <dbReference type="PIRSR" id="PIRSR605027-4"/>
    </source>
</evidence>
<comment type="pathway">
    <text evidence="23">Protein modification; protein glycosylation.</text>
</comment>
<dbReference type="GO" id="GO:0005975">
    <property type="term" value="P:carbohydrate metabolic process"/>
    <property type="evidence" value="ECO:0007669"/>
    <property type="project" value="TreeGrafter"/>
</dbReference>
<dbReference type="GO" id="GO:0015018">
    <property type="term" value="F:galactosylgalactosylxylosylprotein 3-beta-glucuronosyltransferase activity"/>
    <property type="evidence" value="ECO:0007669"/>
    <property type="project" value="UniProtKB-UniRule"/>
</dbReference>
<evidence type="ECO:0000256" key="14">
    <source>
        <dbReference type="ARBA" id="ARBA00023128"/>
    </source>
</evidence>
<dbReference type="InterPro" id="IPR003959">
    <property type="entry name" value="ATPase_AAA_core"/>
</dbReference>
<dbReference type="Pfam" id="PF03360">
    <property type="entry name" value="Glyco_transf_43"/>
    <property type="match status" value="1"/>
</dbReference>
<keyword evidence="5 23" id="KW-0808">Transferase</keyword>
<keyword evidence="12 23" id="KW-0735">Signal-anchor</keyword>
<dbReference type="Gene3D" id="3.40.50.300">
    <property type="entry name" value="P-loop containing nucleotide triphosphate hydrolases"/>
    <property type="match status" value="1"/>
</dbReference>
<keyword evidence="26" id="KW-1185">Reference proteome</keyword>
<evidence type="ECO:0000256" key="11">
    <source>
        <dbReference type="ARBA" id="ARBA00022840"/>
    </source>
</evidence>
<dbReference type="SUPFAM" id="SSF53448">
    <property type="entry name" value="Nucleotide-diphospho-sugar transferases"/>
    <property type="match status" value="1"/>
</dbReference>
<dbReference type="GO" id="GO:0016887">
    <property type="term" value="F:ATP hydrolysis activity"/>
    <property type="evidence" value="ECO:0007669"/>
    <property type="project" value="InterPro"/>
</dbReference>
<keyword evidence="13 23" id="KW-1133">Transmembrane helix</keyword>
<keyword evidence="14" id="KW-0496">Mitochondrion</keyword>
<dbReference type="GO" id="GO:0005743">
    <property type="term" value="C:mitochondrial inner membrane"/>
    <property type="evidence" value="ECO:0007669"/>
    <property type="project" value="UniProtKB-SubCell"/>
</dbReference>
<accession>A0AA85EZF7</accession>
<dbReference type="PROSITE" id="PS00674">
    <property type="entry name" value="AAA"/>
    <property type="match status" value="1"/>
</dbReference>
<evidence type="ECO:0000256" key="18">
    <source>
        <dbReference type="ARBA" id="ARBA00047979"/>
    </source>
</evidence>
<evidence type="ECO:0000256" key="10">
    <source>
        <dbReference type="ARBA" id="ARBA00022801"/>
    </source>
</evidence>
<comment type="similarity">
    <text evidence="3">Belongs to the AAA ATPase family. BCS1 subfamily.</text>
</comment>
<evidence type="ECO:0000256" key="17">
    <source>
        <dbReference type="ARBA" id="ARBA00023211"/>
    </source>
</evidence>
<dbReference type="PANTHER" id="PTHR10896">
    <property type="entry name" value="GALACTOSYLGALACTOSYLXYLOSYLPROTEIN 3-BETA-GLUCURONOSYLTRANSFERASE BETA-1,3-GLUCURONYLTRANSFERASE"/>
    <property type="match status" value="1"/>
</dbReference>
<dbReference type="Pfam" id="PF08740">
    <property type="entry name" value="BCS1_N"/>
    <property type="match status" value="1"/>
</dbReference>
<comment type="cofactor">
    <cofactor evidence="21 23">
        <name>Mn(2+)</name>
        <dbReference type="ChEBI" id="CHEBI:29035"/>
    </cofactor>
</comment>
<keyword evidence="6 23" id="KW-0812">Transmembrane</keyword>
<evidence type="ECO:0000256" key="1">
    <source>
        <dbReference type="ARBA" id="ARBA00004434"/>
    </source>
</evidence>
<dbReference type="GO" id="GO:0050650">
    <property type="term" value="P:chondroitin sulfate proteoglycan biosynthetic process"/>
    <property type="evidence" value="ECO:0007669"/>
    <property type="project" value="TreeGrafter"/>
</dbReference>
<comment type="similarity">
    <text evidence="4 23">Belongs to the glycosyltransferase 43 family.</text>
</comment>
<organism evidence="26 27">
    <name type="scientific">Schistosoma rodhaini</name>
    <dbReference type="NCBI Taxonomy" id="6188"/>
    <lineage>
        <taxon>Eukaryota</taxon>
        <taxon>Metazoa</taxon>
        <taxon>Spiralia</taxon>
        <taxon>Lophotrochozoa</taxon>
        <taxon>Platyhelminthes</taxon>
        <taxon>Trematoda</taxon>
        <taxon>Digenea</taxon>
        <taxon>Strigeidida</taxon>
        <taxon>Schistosomatoidea</taxon>
        <taxon>Schistosomatidae</taxon>
        <taxon>Schistosoma</taxon>
    </lineage>
</organism>
<keyword evidence="15 23" id="KW-0472">Membrane</keyword>
<evidence type="ECO:0000256" key="8">
    <source>
        <dbReference type="ARBA" id="ARBA00022741"/>
    </source>
</evidence>
<evidence type="ECO:0000256" key="4">
    <source>
        <dbReference type="ARBA" id="ARBA00007706"/>
    </source>
</evidence>
<keyword evidence="10" id="KW-0378">Hydrolase</keyword>
<dbReference type="InterPro" id="IPR014851">
    <property type="entry name" value="BCS1_N"/>
</dbReference>
<dbReference type="Pfam" id="PF00004">
    <property type="entry name" value="AAA"/>
    <property type="match status" value="1"/>
</dbReference>
<evidence type="ECO:0000256" key="6">
    <source>
        <dbReference type="ARBA" id="ARBA00022692"/>
    </source>
</evidence>
<dbReference type="FunFam" id="3.40.50.300:FF:000768">
    <property type="entry name" value="Probable mitochondrial chaperone bcs1"/>
    <property type="match status" value="1"/>
</dbReference>
<evidence type="ECO:0000256" key="23">
    <source>
        <dbReference type="RuleBase" id="RU363127"/>
    </source>
</evidence>
<keyword evidence="8" id="KW-0547">Nucleotide-binding</keyword>
<keyword evidence="23" id="KW-0333">Golgi apparatus</keyword>
<evidence type="ECO:0000256" key="7">
    <source>
        <dbReference type="ARBA" id="ARBA00022723"/>
    </source>
</evidence>
<comment type="catalytic activity">
    <reaction evidence="19">
        <text>ATP + H2O = ADP + phosphate + H(+)</text>
        <dbReference type="Rhea" id="RHEA:13065"/>
        <dbReference type="ChEBI" id="CHEBI:15377"/>
        <dbReference type="ChEBI" id="CHEBI:15378"/>
        <dbReference type="ChEBI" id="CHEBI:30616"/>
        <dbReference type="ChEBI" id="CHEBI:43474"/>
        <dbReference type="ChEBI" id="CHEBI:456216"/>
    </reaction>
    <physiologicalReaction direction="left-to-right" evidence="19">
        <dbReference type="Rhea" id="RHEA:13066"/>
    </physiologicalReaction>
</comment>
<evidence type="ECO:0000256" key="2">
    <source>
        <dbReference type="ARBA" id="ARBA00004606"/>
    </source>
</evidence>
<dbReference type="InterPro" id="IPR003593">
    <property type="entry name" value="AAA+_ATPase"/>
</dbReference>
<dbReference type="EC" id="2.4.1.135" evidence="23"/>
<proteinExistence type="inferred from homology"/>
<comment type="subcellular location">
    <subcellularLocation>
        <location evidence="23">Golgi apparatus membrane</location>
        <topology evidence="23">Single-pass type II membrane protein</topology>
    </subcellularLocation>
    <subcellularLocation>
        <location evidence="2">Membrane</location>
        <topology evidence="2">Single-pass type II membrane protein</topology>
    </subcellularLocation>
    <subcellularLocation>
        <location evidence="1">Mitochondrion inner membrane</location>
        <topology evidence="1">Single-pass membrane protein</topology>
    </subcellularLocation>
</comment>
<dbReference type="CDD" id="cd00218">
    <property type="entry name" value="GlcAT-I"/>
    <property type="match status" value="1"/>
</dbReference>
<evidence type="ECO:0000313" key="27">
    <source>
        <dbReference type="WBParaSite" id="SRDH1_29770.1"/>
    </source>
</evidence>
<evidence type="ECO:0000256" key="21">
    <source>
        <dbReference type="PIRSR" id="PIRSR605027-3"/>
    </source>
</evidence>
<reference evidence="27" key="2">
    <citation type="submission" date="2023-11" db="UniProtKB">
        <authorList>
            <consortium name="WormBaseParasite"/>
        </authorList>
    </citation>
    <scope>IDENTIFICATION</scope>
</reference>
<dbReference type="SUPFAM" id="SSF52540">
    <property type="entry name" value="P-loop containing nucleoside triphosphate hydrolases"/>
    <property type="match status" value="1"/>
</dbReference>
<dbReference type="SMART" id="SM01024">
    <property type="entry name" value="BCS1_N"/>
    <property type="match status" value="1"/>
</dbReference>
<keyword evidence="11" id="KW-0067">ATP-binding</keyword>
<dbReference type="FunFam" id="3.90.550.10:FF:000044">
    <property type="entry name" value="Galactosylgalactosylxylosylprotein 3-beta-glucuronosyltransferase"/>
    <property type="match status" value="1"/>
</dbReference>
<reference evidence="26" key="1">
    <citation type="submission" date="2022-06" db="EMBL/GenBank/DDBJ databases">
        <authorList>
            <person name="Berger JAMES D."/>
            <person name="Berger JAMES D."/>
        </authorList>
    </citation>
    <scope>NUCLEOTIDE SEQUENCE [LARGE SCALE GENOMIC DNA]</scope>
</reference>
<dbReference type="PANTHER" id="PTHR10896:SF65">
    <property type="entry name" value="GALACTOSYLGALACTOSYLXYLOSYLPROTEIN 3-BETA-GLUCURONOSYLTRANSFERASE 3"/>
    <property type="match status" value="1"/>
</dbReference>
<dbReference type="InterPro" id="IPR029044">
    <property type="entry name" value="Nucleotide-diphossugar_trans"/>
</dbReference>
<feature type="active site" description="Proton donor/acceptor" evidence="20">
    <location>
        <position position="266"/>
    </location>
</feature>
<evidence type="ECO:0000313" key="26">
    <source>
        <dbReference type="Proteomes" id="UP000050792"/>
    </source>
</evidence>
<dbReference type="GO" id="GO:0000139">
    <property type="term" value="C:Golgi membrane"/>
    <property type="evidence" value="ECO:0007669"/>
    <property type="project" value="UniProtKB-SubCell"/>
</dbReference>
<evidence type="ECO:0000256" key="20">
    <source>
        <dbReference type="PIRSR" id="PIRSR605027-1"/>
    </source>
</evidence>
<sequence length="765" mass="86948">MESCFQVTLSCLLTVWRLSRIIRTVLKWDCATRCRLAVFLCIFPLTVFLYTIGKQYQKSYGSHVNKPILYIITATYQRNVQRAELTRMCNTLRNLKDILWILVEDSTEPSWIVSNILNDCGVPFVHLNIPTPQSEKPKAREPFWFRPKGIRQRNLGLQWLRQNLILGRNKGVLYIADDDNSYNLRIFEEMRGTNKVSTWPVGFAGELPWEGCVTSKNRTQIVRMWSVYKPERPFPIDMAGFAVNIDLILQHKNAGFDYKRLRGMQESQFLLDLGLKNWRELEPLADGCRKILVWHTRTAEPLLTLWHELESQGSILNHLNWTMEIVQDLAASALKDNPYFSAGAGLFGVGIGMAALRRISQVINLLVRRNLTLTLEVASHDKAYPWVLHWITLKSNGPLMKCGKNKIGGTSQHLSVETSVVRTEGGRIKAAFGFVPSVGVHYMIHQMKLIRIERVRAQQSLQGATVAPFESVTLTTFGRNARFFIDLLEEAREEALAREKGWTVVYKAVGSEWRQFGYPRPRRPLNSVILRDGIAETIVADVKEFVDNQAWYTDRGIPYHRGYLLYGPPGCGKTSFITALAGHLDYSISMLNLSEFGMTADRLDHLLTHAPLQTIILLEDIDAAVHNRNTSNNDLLHSKAYEGMPTLTLSGLLNALDGVTSTDGRIIFMTTNYIDRLDPALIRPGRVDMRIRVDVCDSSQLVRMFSRFYPQWTSSDINNLAQKFASLLKDTPLSSAQVQGYLLLHKDDPLKAITNINQLLSPHDS</sequence>
<dbReference type="InterPro" id="IPR027417">
    <property type="entry name" value="P-loop_NTPase"/>
</dbReference>
<dbReference type="InterPro" id="IPR003960">
    <property type="entry name" value="ATPase_AAA_CS"/>
</dbReference>
<dbReference type="Gene3D" id="3.90.550.10">
    <property type="entry name" value="Spore Coat Polysaccharide Biosynthesis Protein SpsA, Chain A"/>
    <property type="match status" value="1"/>
</dbReference>
<dbReference type="GO" id="GO:0034551">
    <property type="term" value="P:mitochondrial respiratory chain complex III assembly"/>
    <property type="evidence" value="ECO:0007669"/>
    <property type="project" value="UniProtKB-ARBA"/>
</dbReference>
<feature type="domain" description="AAA+ ATPase" evidence="24">
    <location>
        <begin position="559"/>
        <end position="697"/>
    </location>
</feature>
<protein>
    <recommendedName>
        <fullName evidence="23">Galactosylgalactosylxylosylprotein 3-beta-glucuronosyltransferase</fullName>
        <ecNumber evidence="23">2.4.1.135</ecNumber>
    </recommendedName>
</protein>
<dbReference type="SMART" id="SM00382">
    <property type="entry name" value="AAA"/>
    <property type="match status" value="1"/>
</dbReference>
<dbReference type="GO" id="GO:0005524">
    <property type="term" value="F:ATP binding"/>
    <property type="evidence" value="ECO:0007669"/>
    <property type="project" value="UniProtKB-KW"/>
</dbReference>
<feature type="domain" description="BCS1 N-terminal" evidence="25">
    <location>
        <begin position="347"/>
        <end position="528"/>
    </location>
</feature>
<dbReference type="CDD" id="cd19510">
    <property type="entry name" value="RecA-like_BCS1"/>
    <property type="match status" value="1"/>
</dbReference>
<dbReference type="Pfam" id="PF25426">
    <property type="entry name" value="AAA_lid_BCS1"/>
    <property type="match status" value="1"/>
</dbReference>
<name>A0AA85EZF7_9TREM</name>
<dbReference type="AlphaFoldDB" id="A0AA85EZF7"/>
<keyword evidence="7 21" id="KW-0479">Metal-binding</keyword>
<feature type="binding site" evidence="21">
    <location>
        <position position="179"/>
    </location>
    <ligand>
        <name>Mn(2+)</name>
        <dbReference type="ChEBI" id="CHEBI:29035"/>
    </ligand>
</feature>
<evidence type="ECO:0000256" key="5">
    <source>
        <dbReference type="ARBA" id="ARBA00022679"/>
    </source>
</evidence>
<evidence type="ECO:0000259" key="25">
    <source>
        <dbReference type="SMART" id="SM01024"/>
    </source>
</evidence>
<feature type="site" description="Interaction with galactose moiety of substrate glycoprotein" evidence="22">
    <location>
        <position position="210"/>
    </location>
</feature>
<feature type="transmembrane region" description="Helical" evidence="23">
    <location>
        <begin position="36"/>
        <end position="53"/>
    </location>
</feature>
<dbReference type="Proteomes" id="UP000050792">
    <property type="component" value="Unassembled WGS sequence"/>
</dbReference>
<dbReference type="InterPro" id="IPR005027">
    <property type="entry name" value="Glyco_trans_43"/>
</dbReference>
<dbReference type="GO" id="GO:0046872">
    <property type="term" value="F:metal ion binding"/>
    <property type="evidence" value="ECO:0007669"/>
    <property type="project" value="UniProtKB-KW"/>
</dbReference>
<evidence type="ECO:0000256" key="9">
    <source>
        <dbReference type="ARBA" id="ARBA00022792"/>
    </source>
</evidence>
<dbReference type="InterPro" id="IPR057495">
    <property type="entry name" value="AAA_lid_BCS1"/>
</dbReference>
<keyword evidence="9" id="KW-0999">Mitochondrion inner membrane</keyword>
<dbReference type="WBParaSite" id="SRDH1_29770.1">
    <property type="protein sequence ID" value="SRDH1_29770.1"/>
    <property type="gene ID" value="SRDH1_29770"/>
</dbReference>
<evidence type="ECO:0000256" key="16">
    <source>
        <dbReference type="ARBA" id="ARBA00023180"/>
    </source>
</evidence>
<keyword evidence="17 21" id="KW-0464">Manganese</keyword>